<evidence type="ECO:0000256" key="1">
    <source>
        <dbReference type="ARBA" id="ARBA00022490"/>
    </source>
</evidence>
<dbReference type="InterPro" id="IPR045498">
    <property type="entry name" value="HflX_C"/>
</dbReference>
<dbReference type="GO" id="GO:0003924">
    <property type="term" value="F:GTPase activity"/>
    <property type="evidence" value="ECO:0007669"/>
    <property type="project" value="UniProtKB-UniRule"/>
</dbReference>
<accession>A0A372JRD1</accession>
<dbReference type="FunFam" id="3.40.50.300:FF:000690">
    <property type="entry name" value="GTPase HflX"/>
    <property type="match status" value="1"/>
</dbReference>
<dbReference type="Pfam" id="PF13167">
    <property type="entry name" value="GTP-bdg_N"/>
    <property type="match status" value="1"/>
</dbReference>
<dbReference type="InterPro" id="IPR032305">
    <property type="entry name" value="GTP-bd_M"/>
</dbReference>
<dbReference type="InterPro" id="IPR027417">
    <property type="entry name" value="P-loop_NTPase"/>
</dbReference>
<keyword evidence="4" id="KW-0460">Magnesium</keyword>
<evidence type="ECO:0000313" key="9">
    <source>
        <dbReference type="Proteomes" id="UP000261811"/>
    </source>
</evidence>
<dbReference type="PANTHER" id="PTHR10229:SF0">
    <property type="entry name" value="GTP-BINDING PROTEIN 6-RELATED"/>
    <property type="match status" value="1"/>
</dbReference>
<dbReference type="Pfam" id="PF16360">
    <property type="entry name" value="GTP-bdg_M"/>
    <property type="match status" value="1"/>
</dbReference>
<dbReference type="InterPro" id="IPR016496">
    <property type="entry name" value="GTPase_HflX"/>
</dbReference>
<proteinExistence type="inferred from homology"/>
<evidence type="ECO:0000256" key="4">
    <source>
        <dbReference type="ARBA" id="ARBA00022842"/>
    </source>
</evidence>
<evidence type="ECO:0000256" key="3">
    <source>
        <dbReference type="ARBA" id="ARBA00022741"/>
    </source>
</evidence>
<name>A0A372JRD1_9ACTN</name>
<dbReference type="RefSeq" id="WP_117356560.1">
    <property type="nucleotide sequence ID" value="NZ_QURH01000115.1"/>
</dbReference>
<organism evidence="8 9">
    <name type="scientific">Actinomadura logoneensis</name>
    <dbReference type="NCBI Taxonomy" id="2293572"/>
    <lineage>
        <taxon>Bacteria</taxon>
        <taxon>Bacillati</taxon>
        <taxon>Actinomycetota</taxon>
        <taxon>Actinomycetes</taxon>
        <taxon>Streptosporangiales</taxon>
        <taxon>Thermomonosporaceae</taxon>
        <taxon>Actinomadura</taxon>
    </lineage>
</organism>
<comment type="function">
    <text evidence="6">GTPase that associates with the 50S ribosomal subunit and may have a role during protein synthesis or ribosome biogenesis.</text>
</comment>
<keyword evidence="2" id="KW-0479">Metal-binding</keyword>
<dbReference type="Pfam" id="PF01926">
    <property type="entry name" value="MMR_HSR1"/>
    <property type="match status" value="1"/>
</dbReference>
<protein>
    <recommendedName>
        <fullName evidence="6">GTPase HflX</fullName>
    </recommendedName>
    <alternativeName>
        <fullName evidence="6">GTP-binding protein HflX</fullName>
    </alternativeName>
</protein>
<dbReference type="SUPFAM" id="SSF52540">
    <property type="entry name" value="P-loop containing nucleoside triphosphate hydrolases"/>
    <property type="match status" value="1"/>
</dbReference>
<dbReference type="OrthoDB" id="9812272at2"/>
<evidence type="ECO:0000313" key="8">
    <source>
        <dbReference type="EMBL" id="RFU42509.1"/>
    </source>
</evidence>
<dbReference type="AlphaFoldDB" id="A0A372JRD1"/>
<dbReference type="GO" id="GO:0046872">
    <property type="term" value="F:metal ion binding"/>
    <property type="evidence" value="ECO:0007669"/>
    <property type="project" value="UniProtKB-KW"/>
</dbReference>
<dbReference type="GO" id="GO:0005525">
    <property type="term" value="F:GTP binding"/>
    <property type="evidence" value="ECO:0007669"/>
    <property type="project" value="UniProtKB-UniRule"/>
</dbReference>
<evidence type="ECO:0000259" key="7">
    <source>
        <dbReference type="PROSITE" id="PS51705"/>
    </source>
</evidence>
<dbReference type="EMBL" id="QURH01000115">
    <property type="protein sequence ID" value="RFU42509.1"/>
    <property type="molecule type" value="Genomic_DNA"/>
</dbReference>
<dbReference type="NCBIfam" id="TIGR03156">
    <property type="entry name" value="GTP_HflX"/>
    <property type="match status" value="1"/>
</dbReference>
<dbReference type="Gene3D" id="3.40.50.300">
    <property type="entry name" value="P-loop containing nucleotide triphosphate hydrolases"/>
    <property type="match status" value="1"/>
</dbReference>
<evidence type="ECO:0000256" key="5">
    <source>
        <dbReference type="ARBA" id="ARBA00023134"/>
    </source>
</evidence>
<reference evidence="8 9" key="1">
    <citation type="submission" date="2018-08" db="EMBL/GenBank/DDBJ databases">
        <title>Actinomadura jelena sp. nov., a novel Actinomycete isolated from soil in Chad.</title>
        <authorList>
            <person name="Shi L."/>
        </authorList>
    </citation>
    <scope>NUCLEOTIDE SEQUENCE [LARGE SCALE GENOMIC DNA]</scope>
    <source>
        <strain evidence="8 9">NEAU-G17</strain>
    </source>
</reference>
<dbReference type="PROSITE" id="PS51705">
    <property type="entry name" value="G_HFLX"/>
    <property type="match status" value="1"/>
</dbReference>
<comment type="subunit">
    <text evidence="6">Monomer. Associates with the 50S ribosomal subunit.</text>
</comment>
<dbReference type="FunFam" id="3.40.50.11060:FF:000001">
    <property type="entry name" value="GTPase HflX"/>
    <property type="match status" value="1"/>
</dbReference>
<dbReference type="PRINTS" id="PR00326">
    <property type="entry name" value="GTP1OBG"/>
</dbReference>
<dbReference type="Gene3D" id="6.10.250.2860">
    <property type="match status" value="1"/>
</dbReference>
<comment type="subcellular location">
    <subcellularLocation>
        <location evidence="6">Cytoplasm</location>
    </subcellularLocation>
    <text evidence="6">May associate with membranes.</text>
</comment>
<dbReference type="Proteomes" id="UP000261811">
    <property type="component" value="Unassembled WGS sequence"/>
</dbReference>
<feature type="domain" description="Hflx-type G" evidence="7">
    <location>
        <begin position="263"/>
        <end position="428"/>
    </location>
</feature>
<dbReference type="Pfam" id="PF19275">
    <property type="entry name" value="HflX_C"/>
    <property type="match status" value="1"/>
</dbReference>
<keyword evidence="1 6" id="KW-0963">Cytoplasm</keyword>
<dbReference type="GO" id="GO:0043022">
    <property type="term" value="F:ribosome binding"/>
    <property type="evidence" value="ECO:0007669"/>
    <property type="project" value="TreeGrafter"/>
</dbReference>
<dbReference type="PANTHER" id="PTHR10229">
    <property type="entry name" value="GTP-BINDING PROTEIN HFLX"/>
    <property type="match status" value="1"/>
</dbReference>
<dbReference type="PIRSF" id="PIRSF006809">
    <property type="entry name" value="GTP-binding_hflX_prd"/>
    <property type="match status" value="1"/>
</dbReference>
<evidence type="ECO:0000256" key="2">
    <source>
        <dbReference type="ARBA" id="ARBA00022723"/>
    </source>
</evidence>
<keyword evidence="5 6" id="KW-0342">GTP-binding</keyword>
<dbReference type="GO" id="GO:0005737">
    <property type="term" value="C:cytoplasm"/>
    <property type="evidence" value="ECO:0007669"/>
    <property type="project" value="UniProtKB-SubCell"/>
</dbReference>
<dbReference type="InterPro" id="IPR042108">
    <property type="entry name" value="GTPase_HflX_N_sf"/>
</dbReference>
<sequence>MTEPFSEHRTDDVLDDLAGLDAHDGDEPMTGELDLEERRALRRVAGLSTELEDVSEVEYRKLRLERVVLVGVWTEGTAEDAENSLRELALLAETAGSQVLEGLTQRRSRPDAATYIGSGKAQELRDVVIATGADTVICDGELAPSQLRHLEEIVQVKVIDRTALILDIFAQHAKSREGKAQVELAQLNYLLPRLRGWGGNLSRQVGGRAAGGVGIGGRGPGETKIELDRRRIRTRMAKLRRQIAEMGKARDTKRGERRRNMVPAVAIAGYTNAGKSSLLNRLTGAGVLVENALFATLDPTVRRATTPSGRAYTLADTVGFVRHLPHQLVEAFRSTLEEVTDAHLVVHVVDGSDPNPELQIDSVREVFREIGADSLPELIVINKADAADPLAIARLRRREPHSVVVSARTGQGIEELREAIERDLPTLAREVRVLLPYERGDLVTAVHERGEVLKQEHEAAGTVLLARVPEDLAAELTRYEDPVPASS</sequence>
<evidence type="ECO:0000256" key="6">
    <source>
        <dbReference type="HAMAP-Rule" id="MF_00900"/>
    </source>
</evidence>
<keyword evidence="3 6" id="KW-0547">Nucleotide-binding</keyword>
<dbReference type="InterPro" id="IPR006073">
    <property type="entry name" value="GTP-bd"/>
</dbReference>
<comment type="similarity">
    <text evidence="6">Belongs to the TRAFAC class OBG-HflX-like GTPase superfamily. HflX GTPase family.</text>
</comment>
<dbReference type="InterPro" id="IPR030394">
    <property type="entry name" value="G_HFLX_dom"/>
</dbReference>
<gene>
    <name evidence="6 8" type="primary">hflX</name>
    <name evidence="8" type="ORF">DZF91_06355</name>
</gene>
<dbReference type="InterPro" id="IPR025121">
    <property type="entry name" value="GTPase_HflX_N"/>
</dbReference>
<dbReference type="HAMAP" id="MF_00900">
    <property type="entry name" value="GTPase_HflX"/>
    <property type="match status" value="1"/>
</dbReference>
<dbReference type="Gene3D" id="3.40.50.11060">
    <property type="entry name" value="GTPase HflX, N-terminal domain"/>
    <property type="match status" value="1"/>
</dbReference>
<comment type="caution">
    <text evidence="8">The sequence shown here is derived from an EMBL/GenBank/DDBJ whole genome shotgun (WGS) entry which is preliminary data.</text>
</comment>
<dbReference type="CDD" id="cd01878">
    <property type="entry name" value="HflX"/>
    <property type="match status" value="1"/>
</dbReference>
<keyword evidence="9" id="KW-1185">Reference proteome</keyword>